<sequence length="150" mass="17360">MKAIKNNGGGYLNHALYWTVLAPNPNNEYRHPEGKIAEDIMNTFGNFSIFKNIFTDVSSSYFGSGYVWLCRDFNIGHGSHLMIATTANQDFPLSEGLHPILGIDLWEHAYYLKHQNARAAYIDDWWHVVSWDAVAQLDKWWSKRNMHDEL</sequence>
<dbReference type="PANTHER" id="PTHR43595:SF2">
    <property type="entry name" value="SMALL RIBOSOMAL SUBUNIT PROTEIN MS42"/>
    <property type="match status" value="1"/>
</dbReference>
<dbReference type="SUPFAM" id="SSF54719">
    <property type="entry name" value="Fe,Mn superoxide dismutase (SOD), C-terminal domain"/>
    <property type="match status" value="1"/>
</dbReference>
<evidence type="ECO:0000256" key="1">
    <source>
        <dbReference type="ARBA" id="ARBA00008714"/>
    </source>
</evidence>
<feature type="domain" description="Manganese/iron superoxide dismutase C-terminal" evidence="5">
    <location>
        <begin position="32"/>
        <end position="136"/>
    </location>
</feature>
<dbReference type="PROSITE" id="PS00088">
    <property type="entry name" value="SOD_MN"/>
    <property type="match status" value="1"/>
</dbReference>
<evidence type="ECO:0000313" key="6">
    <source>
        <dbReference type="Proteomes" id="UP000695022"/>
    </source>
</evidence>
<dbReference type="InterPro" id="IPR036324">
    <property type="entry name" value="Mn/Fe_SOD_N_sf"/>
</dbReference>
<organism evidence="6 7">
    <name type="scientific">Priapulus caudatus</name>
    <name type="common">Priapulid worm</name>
    <dbReference type="NCBI Taxonomy" id="37621"/>
    <lineage>
        <taxon>Eukaryota</taxon>
        <taxon>Metazoa</taxon>
        <taxon>Ecdysozoa</taxon>
        <taxon>Scalidophora</taxon>
        <taxon>Priapulida</taxon>
        <taxon>Priapulimorpha</taxon>
        <taxon>Priapulimorphida</taxon>
        <taxon>Priapulidae</taxon>
        <taxon>Priapulus</taxon>
    </lineage>
</organism>
<dbReference type="PRINTS" id="PR01703">
    <property type="entry name" value="MNSODISMTASE"/>
</dbReference>
<keyword evidence="6" id="KW-1185">Reference proteome</keyword>
<gene>
    <name evidence="7 8" type="primary">LOC106816153</name>
</gene>
<dbReference type="InterPro" id="IPR019832">
    <property type="entry name" value="Mn/Fe_SOD_C"/>
</dbReference>
<keyword evidence="3" id="KW-0479">Metal-binding</keyword>
<dbReference type="RefSeq" id="XP_014676196.1">
    <property type="nucleotide sequence ID" value="XM_014820710.1"/>
</dbReference>
<dbReference type="SUPFAM" id="SSF46609">
    <property type="entry name" value="Fe,Mn superoxide dismutase (SOD), N-terminal domain"/>
    <property type="match status" value="1"/>
</dbReference>
<dbReference type="InterPro" id="IPR001189">
    <property type="entry name" value="Mn/Fe_SOD"/>
</dbReference>
<dbReference type="Proteomes" id="UP000695022">
    <property type="component" value="Unplaced"/>
</dbReference>
<evidence type="ECO:0000313" key="8">
    <source>
        <dbReference type="RefSeq" id="XP_014676196.1"/>
    </source>
</evidence>
<dbReference type="Gene3D" id="1.10.287.990">
    <property type="entry name" value="Fe,Mn superoxide dismutase (SOD) domain"/>
    <property type="match status" value="1"/>
</dbReference>
<dbReference type="EC" id="1.15.1.1" evidence="2"/>
<evidence type="ECO:0000256" key="2">
    <source>
        <dbReference type="ARBA" id="ARBA00012682"/>
    </source>
</evidence>
<keyword evidence="4" id="KW-0560">Oxidoreductase</keyword>
<dbReference type="PIRSF" id="PIRSF000349">
    <property type="entry name" value="SODismutase"/>
    <property type="match status" value="1"/>
</dbReference>
<dbReference type="Pfam" id="PF02777">
    <property type="entry name" value="Sod_Fe_C"/>
    <property type="match status" value="1"/>
</dbReference>
<dbReference type="Gene3D" id="3.55.40.20">
    <property type="entry name" value="Iron/manganese superoxide dismutase, C-terminal domain"/>
    <property type="match status" value="1"/>
</dbReference>
<protein>
    <recommendedName>
        <fullName evidence="2">superoxide dismutase</fullName>
        <ecNumber evidence="2">1.15.1.1</ecNumber>
    </recommendedName>
</protein>
<proteinExistence type="inferred from homology"/>
<evidence type="ECO:0000313" key="7">
    <source>
        <dbReference type="RefSeq" id="XP_014676195.1"/>
    </source>
</evidence>
<reference evidence="7 8" key="1">
    <citation type="submission" date="2025-05" db="UniProtKB">
        <authorList>
            <consortium name="RefSeq"/>
        </authorList>
    </citation>
    <scope>IDENTIFICATION</scope>
</reference>
<evidence type="ECO:0000259" key="5">
    <source>
        <dbReference type="Pfam" id="PF02777"/>
    </source>
</evidence>
<dbReference type="PANTHER" id="PTHR43595">
    <property type="entry name" value="37S RIBOSOMAL PROTEIN S26, MITOCHONDRIAL"/>
    <property type="match status" value="1"/>
</dbReference>
<name>A0ABM1EVH4_PRICU</name>
<evidence type="ECO:0000256" key="3">
    <source>
        <dbReference type="ARBA" id="ARBA00022723"/>
    </source>
</evidence>
<dbReference type="RefSeq" id="XP_014676195.1">
    <property type="nucleotide sequence ID" value="XM_014820709.1"/>
</dbReference>
<dbReference type="InterPro" id="IPR036314">
    <property type="entry name" value="SOD_C_sf"/>
</dbReference>
<dbReference type="InterPro" id="IPR019833">
    <property type="entry name" value="Mn/Fe_SOD_BS"/>
</dbReference>
<comment type="similarity">
    <text evidence="1">Belongs to the iron/manganese superoxide dismutase family.</text>
</comment>
<dbReference type="GeneID" id="106816153"/>
<accession>A0ABM1EVH4</accession>
<evidence type="ECO:0000256" key="4">
    <source>
        <dbReference type="ARBA" id="ARBA00023002"/>
    </source>
</evidence>